<dbReference type="Pfam" id="PF00632">
    <property type="entry name" value="HECT"/>
    <property type="match status" value="1"/>
</dbReference>
<dbReference type="OrthoDB" id="423283at2759"/>
<organism evidence="11 12">
    <name type="scientific">Macrostomum lignano</name>
    <dbReference type="NCBI Taxonomy" id="282301"/>
    <lineage>
        <taxon>Eukaryota</taxon>
        <taxon>Metazoa</taxon>
        <taxon>Spiralia</taxon>
        <taxon>Lophotrochozoa</taxon>
        <taxon>Platyhelminthes</taxon>
        <taxon>Rhabditophora</taxon>
        <taxon>Macrostomorpha</taxon>
        <taxon>Macrostomida</taxon>
        <taxon>Macrostomidae</taxon>
        <taxon>Macrostomum</taxon>
    </lineage>
</organism>
<dbReference type="STRING" id="282301.A0A267GTA1"/>
<keyword evidence="6 7" id="KW-0833">Ubl conjugation pathway</keyword>
<dbReference type="SUPFAM" id="SSF56204">
    <property type="entry name" value="Hect, E3 ligase catalytic domain"/>
    <property type="match status" value="1"/>
</dbReference>
<dbReference type="GO" id="GO:0043161">
    <property type="term" value="P:proteasome-mediated ubiquitin-dependent protein catabolic process"/>
    <property type="evidence" value="ECO:0007669"/>
    <property type="project" value="TreeGrafter"/>
</dbReference>
<dbReference type="EC" id="2.3.2.26" evidence="3"/>
<dbReference type="GO" id="GO:0016567">
    <property type="term" value="P:protein ubiquitination"/>
    <property type="evidence" value="ECO:0007669"/>
    <property type="project" value="UniProtKB-UniPathway"/>
</dbReference>
<dbReference type="InterPro" id="IPR000008">
    <property type="entry name" value="C2_dom"/>
</dbReference>
<evidence type="ECO:0000259" key="10">
    <source>
        <dbReference type="PROSITE" id="PS50237"/>
    </source>
</evidence>
<dbReference type="SMART" id="SM00119">
    <property type="entry name" value="HECTc"/>
    <property type="match status" value="1"/>
</dbReference>
<dbReference type="Gene3D" id="2.60.40.150">
    <property type="entry name" value="C2 domain"/>
    <property type="match status" value="1"/>
</dbReference>
<evidence type="ECO:0000256" key="1">
    <source>
        <dbReference type="ARBA" id="ARBA00000885"/>
    </source>
</evidence>
<feature type="domain" description="WW" evidence="9">
    <location>
        <begin position="231"/>
        <end position="264"/>
    </location>
</feature>
<dbReference type="InterPro" id="IPR036020">
    <property type="entry name" value="WW_dom_sf"/>
</dbReference>
<dbReference type="PIRSF" id="PIRSF001569">
    <property type="entry name" value="E3_ub_ligase_SMURF1"/>
    <property type="match status" value="1"/>
</dbReference>
<dbReference type="CDD" id="cd00078">
    <property type="entry name" value="HECTc"/>
    <property type="match status" value="1"/>
</dbReference>
<feature type="domain" description="WW" evidence="9">
    <location>
        <begin position="166"/>
        <end position="199"/>
    </location>
</feature>
<comment type="pathway">
    <text evidence="2">Protein modification; protein ubiquitination.</text>
</comment>
<dbReference type="PANTHER" id="PTHR11254">
    <property type="entry name" value="HECT DOMAIN UBIQUITIN-PROTEIN LIGASE"/>
    <property type="match status" value="1"/>
</dbReference>
<comment type="catalytic activity">
    <reaction evidence="1">
        <text>S-ubiquitinyl-[E2 ubiquitin-conjugating enzyme]-L-cysteine + [acceptor protein]-L-lysine = [E2 ubiquitin-conjugating enzyme]-L-cysteine + N(6)-ubiquitinyl-[acceptor protein]-L-lysine.</text>
        <dbReference type="EC" id="2.3.2.26"/>
    </reaction>
</comment>
<evidence type="ECO:0000259" key="9">
    <source>
        <dbReference type="PROSITE" id="PS50020"/>
    </source>
</evidence>
<dbReference type="FunFam" id="2.20.70.10:FF:000005">
    <property type="entry name" value="E3 ubiquitin-protein ligase"/>
    <property type="match status" value="1"/>
</dbReference>
<dbReference type="InterPro" id="IPR001202">
    <property type="entry name" value="WW_dom"/>
</dbReference>
<evidence type="ECO:0000313" key="11">
    <source>
        <dbReference type="EMBL" id="PAA89253.1"/>
    </source>
</evidence>
<dbReference type="Gene3D" id="3.30.2410.10">
    <property type="entry name" value="Hect, E3 ligase catalytic domain"/>
    <property type="match status" value="1"/>
</dbReference>
<evidence type="ECO:0000259" key="8">
    <source>
        <dbReference type="PROSITE" id="PS50004"/>
    </source>
</evidence>
<dbReference type="Gene3D" id="2.20.70.10">
    <property type="match status" value="1"/>
</dbReference>
<reference evidence="11 12" key="1">
    <citation type="submission" date="2017-06" db="EMBL/GenBank/DDBJ databases">
        <title>A platform for efficient transgenesis in Macrostomum lignano, a flatworm model organism for stem cell research.</title>
        <authorList>
            <person name="Berezikov E."/>
        </authorList>
    </citation>
    <scope>NUCLEOTIDE SEQUENCE [LARGE SCALE GENOMIC DNA]</scope>
    <source>
        <strain evidence="11">DV1</strain>
        <tissue evidence="11">Whole organism</tissue>
    </source>
</reference>
<gene>
    <name evidence="11" type="ORF">BOX15_Mlig020114g2</name>
</gene>
<evidence type="ECO:0000256" key="2">
    <source>
        <dbReference type="ARBA" id="ARBA00004906"/>
    </source>
</evidence>
<dbReference type="InterPro" id="IPR035983">
    <property type="entry name" value="Hect_E3_ubiquitin_ligase"/>
</dbReference>
<proteinExistence type="predicted"/>
<comment type="caution">
    <text evidence="11">The sequence shown here is derived from an EMBL/GenBank/DDBJ whole genome shotgun (WGS) entry which is preliminary data.</text>
</comment>
<dbReference type="Pfam" id="PF00168">
    <property type="entry name" value="C2"/>
    <property type="match status" value="1"/>
</dbReference>
<dbReference type="GO" id="GO:0005737">
    <property type="term" value="C:cytoplasm"/>
    <property type="evidence" value="ECO:0007669"/>
    <property type="project" value="UniProtKB-ARBA"/>
</dbReference>
<dbReference type="InterPro" id="IPR035892">
    <property type="entry name" value="C2_domain_sf"/>
</dbReference>
<accession>A0A267GTA1</accession>
<protein>
    <recommendedName>
        <fullName evidence="3">HECT-type E3 ubiquitin transferase</fullName>
        <ecNumber evidence="3">2.3.2.26</ecNumber>
    </recommendedName>
</protein>
<keyword evidence="12" id="KW-1185">Reference proteome</keyword>
<evidence type="ECO:0000256" key="4">
    <source>
        <dbReference type="ARBA" id="ARBA00022679"/>
    </source>
</evidence>
<evidence type="ECO:0000256" key="5">
    <source>
        <dbReference type="ARBA" id="ARBA00022737"/>
    </source>
</evidence>
<dbReference type="Pfam" id="PF00397">
    <property type="entry name" value="WW"/>
    <property type="match status" value="2"/>
</dbReference>
<dbReference type="AlphaFoldDB" id="A0A267GTA1"/>
<dbReference type="PROSITE" id="PS50020">
    <property type="entry name" value="WW_DOMAIN_2"/>
    <property type="match status" value="2"/>
</dbReference>
<dbReference type="EMBL" id="NIVC01000158">
    <property type="protein sequence ID" value="PAA89253.1"/>
    <property type="molecule type" value="Genomic_DNA"/>
</dbReference>
<dbReference type="PROSITE" id="PS01159">
    <property type="entry name" value="WW_DOMAIN_1"/>
    <property type="match status" value="2"/>
</dbReference>
<dbReference type="SMART" id="SM00456">
    <property type="entry name" value="WW"/>
    <property type="match status" value="2"/>
</dbReference>
<dbReference type="SUPFAM" id="SSF51045">
    <property type="entry name" value="WW domain"/>
    <property type="match status" value="2"/>
</dbReference>
<dbReference type="InterPro" id="IPR000569">
    <property type="entry name" value="HECT_dom"/>
</dbReference>
<feature type="active site" description="Glycyl thioester intermediate" evidence="7">
    <location>
        <position position="621"/>
    </location>
</feature>
<dbReference type="Gene3D" id="3.90.1750.10">
    <property type="entry name" value="Hect, E3 ligase catalytic domains"/>
    <property type="match status" value="1"/>
</dbReference>
<evidence type="ECO:0000256" key="3">
    <source>
        <dbReference type="ARBA" id="ARBA00012485"/>
    </source>
</evidence>
<evidence type="ECO:0000313" key="12">
    <source>
        <dbReference type="Proteomes" id="UP000215902"/>
    </source>
</evidence>
<dbReference type="PROSITE" id="PS50004">
    <property type="entry name" value="C2"/>
    <property type="match status" value="1"/>
</dbReference>
<dbReference type="FunFam" id="3.30.2160.10:FF:000003">
    <property type="entry name" value="E3 ubiquitin-protein ligase"/>
    <property type="match status" value="1"/>
</dbReference>
<name>A0A267GTA1_9PLAT</name>
<evidence type="ECO:0000256" key="7">
    <source>
        <dbReference type="PROSITE-ProRule" id="PRU00104"/>
    </source>
</evidence>
<dbReference type="CDD" id="cd00201">
    <property type="entry name" value="WW"/>
    <property type="match status" value="2"/>
</dbReference>
<dbReference type="UniPathway" id="UPA00143"/>
<dbReference type="PANTHER" id="PTHR11254:SF429">
    <property type="entry name" value="E3 UBIQUITIN-PROTEIN LIGASE SU(DX)"/>
    <property type="match status" value="1"/>
</dbReference>
<evidence type="ECO:0000256" key="6">
    <source>
        <dbReference type="ARBA" id="ARBA00022786"/>
    </source>
</evidence>
<feature type="domain" description="C2" evidence="8">
    <location>
        <begin position="1"/>
        <end position="108"/>
    </location>
</feature>
<dbReference type="Proteomes" id="UP000215902">
    <property type="component" value="Unassembled WGS sequence"/>
</dbReference>
<keyword evidence="4" id="KW-0808">Transferase</keyword>
<dbReference type="PROSITE" id="PS50237">
    <property type="entry name" value="HECT"/>
    <property type="match status" value="1"/>
</dbReference>
<dbReference type="InterPro" id="IPR024928">
    <property type="entry name" value="E3_ub_ligase_SMURF1"/>
</dbReference>
<dbReference type="SUPFAM" id="SSF49562">
    <property type="entry name" value="C2 domain (Calcium/lipid-binding domain, CaLB)"/>
    <property type="match status" value="1"/>
</dbReference>
<sequence>MTSATDNNAFQLSIVINSAKFPGGQMSKTPSKLYCKLLVDGSQLATTQVKRKTWAPVWNEDHTVLVRPRSKLQFNVNRVNTFGRHSLVGHGTLDLHHELEASGGLLRNRPVLVELRLDADVASSQRTGELVATLSCDQVNLAGGVGGQRQRRSTTASEVISPDAGEALPAGWERRLDPQGRVYYVDHNTRTTTWQRPSNQLLHAQAVYQTWLREQDYGQFQGRFVGDDQLGPLPPGWERRADQSGRVYYVNHKDRSTQWEDPRQGAIRSKASEFRRLCSDRSQPGQFQLCVSRNNLLEDSFRQVAAADPAALRKRLFVRFQGEEGLDYGGLAREWFFHLSHELMNPMYCLFEYTSTNNYCLQINPASEVNPEHLLYFHFVGRFVAMALFHGCFIDNGFSLPFYKRILGQPLSLKDIEAIDNSYYNSLVFIRDSDLDECELGLYFSASYEVLGEKREHELKPGGANIEVTNENKLEYIRLVVDWRFSRSVERQTEYFLNGFNEVVPLQLLRSELRVDARDLEVLLCGMHAIDVDDWERNTKYKNCEAGCQQVRWFWQAARAMDQARRTRLLQFVTGTCRLPVGGFSHLLGSNGEQQFCIELLSACRQLRCREVTPVSTGSTCRPTRHSSSCRRNCCLPLTRPRASLRNDFTPKLLTACL</sequence>
<feature type="domain" description="HECT" evidence="10">
    <location>
        <begin position="308"/>
        <end position="621"/>
    </location>
</feature>
<dbReference type="InterPro" id="IPR050409">
    <property type="entry name" value="E3_ubiq-protein_ligase"/>
</dbReference>
<dbReference type="Gene3D" id="3.30.2160.10">
    <property type="entry name" value="Hect, E3 ligase catalytic domain"/>
    <property type="match status" value="1"/>
</dbReference>
<dbReference type="FunFam" id="3.90.1750.10:FF:000079">
    <property type="entry name" value="E3 ubiquitin-protein ligase"/>
    <property type="match status" value="1"/>
</dbReference>
<keyword evidence="5" id="KW-0677">Repeat</keyword>
<dbReference type="GO" id="GO:0061630">
    <property type="term" value="F:ubiquitin protein ligase activity"/>
    <property type="evidence" value="ECO:0007669"/>
    <property type="project" value="UniProtKB-EC"/>
</dbReference>